<name>A0A1E3NQ29_9ASCO</name>
<dbReference type="PANTHER" id="PTHR10578">
    <property type="entry name" value="S -2-HYDROXY-ACID OXIDASE-RELATED"/>
    <property type="match status" value="1"/>
</dbReference>
<evidence type="ECO:0000313" key="10">
    <source>
        <dbReference type="Proteomes" id="UP000094455"/>
    </source>
</evidence>
<comment type="cofactor">
    <cofactor evidence="1">
        <name>FMN</name>
        <dbReference type="ChEBI" id="CHEBI:58210"/>
    </cofactor>
</comment>
<dbReference type="STRING" id="763406.A0A1E3NQ29"/>
<dbReference type="Pfam" id="PF00173">
    <property type="entry name" value="Cyt-b5"/>
    <property type="match status" value="1"/>
</dbReference>
<evidence type="ECO:0000259" key="7">
    <source>
        <dbReference type="PROSITE" id="PS50255"/>
    </source>
</evidence>
<sequence length="486" mass="54613">AELSLHNKPGDCWVSIHGHVYDVTEFLESHPGGADKLLRFAGKDATRSFRLQHLEGHLERYLGEEAYRGELLVPKKEKATKKAREKKEKKHESLDKYTVEDKPALDQIFSMNDFEYVAQKTLPDLVYTYLQTGSDNEFSRYEDRAALCRIFFRPKCLVDVRELELTSQVLGAKAAMPFLVGAFPGSGLIQPNGETVVVRPAGERSILQIIPKDSDTSLEEIMKVSQGRDVFYQYSIDSREELHESAGVLNELKTRFPNIRGFFIDVESPTAGNLEHYKKVEASRHQTEEYPAPQLRPKSETEDFRLCWADLQKLKREVDAPIVLKGIQRSEDVVRSRELGFRGVLISNHEGKQLDQGQSAIEILHAARRRLGETSDFDVFVEGGFRRGSDLVKALCLGGTPVVSKPILFSEVYGEAGVEKALDILSREVATTMQLIGAKSVSELSAEFVDCESLAFKATAIRNLDAMYDANYTEMSVPPFENQASL</sequence>
<dbReference type="EMBL" id="KV454002">
    <property type="protein sequence ID" value="ODQ48191.1"/>
    <property type="molecule type" value="Genomic_DNA"/>
</dbReference>
<dbReference type="RefSeq" id="XP_019019304.1">
    <property type="nucleotide sequence ID" value="XM_019162465.1"/>
</dbReference>
<evidence type="ECO:0000259" key="8">
    <source>
        <dbReference type="PROSITE" id="PS51349"/>
    </source>
</evidence>
<feature type="domain" description="Cytochrome b5 heme-binding" evidence="7">
    <location>
        <begin position="1"/>
        <end position="72"/>
    </location>
</feature>
<feature type="non-terminal residue" evidence="9">
    <location>
        <position position="486"/>
    </location>
</feature>
<keyword evidence="10" id="KW-1185">Reference proteome</keyword>
<evidence type="ECO:0000313" key="9">
    <source>
        <dbReference type="EMBL" id="ODQ48191.1"/>
    </source>
</evidence>
<dbReference type="InterPro" id="IPR036400">
    <property type="entry name" value="Cyt_B5-like_heme/steroid_sf"/>
</dbReference>
<evidence type="ECO:0008006" key="11">
    <source>
        <dbReference type="Google" id="ProtNLM"/>
    </source>
</evidence>
<dbReference type="PROSITE" id="PS50255">
    <property type="entry name" value="CYTOCHROME_B5_2"/>
    <property type="match status" value="1"/>
</dbReference>
<dbReference type="OrthoDB" id="1925334at2759"/>
<feature type="domain" description="FMN hydroxy acid dehydrogenase" evidence="8">
    <location>
        <begin position="103"/>
        <end position="454"/>
    </location>
</feature>
<dbReference type="InterPro" id="IPR000262">
    <property type="entry name" value="FMN-dep_DH"/>
</dbReference>
<keyword evidence="5 6" id="KW-0408">Iron</keyword>
<accession>A0A1E3NQ29</accession>
<dbReference type="GO" id="GO:0006089">
    <property type="term" value="P:lactate metabolic process"/>
    <property type="evidence" value="ECO:0007669"/>
    <property type="project" value="TreeGrafter"/>
</dbReference>
<dbReference type="Gene3D" id="3.20.20.70">
    <property type="entry name" value="Aldolase class I"/>
    <property type="match status" value="1"/>
</dbReference>
<evidence type="ECO:0000256" key="6">
    <source>
        <dbReference type="RuleBase" id="RU362121"/>
    </source>
</evidence>
<dbReference type="SMART" id="SM01117">
    <property type="entry name" value="Cyt-b5"/>
    <property type="match status" value="1"/>
</dbReference>
<dbReference type="SUPFAM" id="SSF51395">
    <property type="entry name" value="FMN-linked oxidoreductases"/>
    <property type="match status" value="1"/>
</dbReference>
<dbReference type="Gene3D" id="3.10.120.10">
    <property type="entry name" value="Cytochrome b5-like heme/steroid binding domain"/>
    <property type="match status" value="1"/>
</dbReference>
<keyword evidence="3 6" id="KW-0479">Metal-binding</keyword>
<dbReference type="GO" id="GO:0020037">
    <property type="term" value="F:heme binding"/>
    <property type="evidence" value="ECO:0007669"/>
    <property type="project" value="UniProtKB-UniRule"/>
</dbReference>
<dbReference type="InterPro" id="IPR018506">
    <property type="entry name" value="Cyt_B5_heme-BS"/>
</dbReference>
<proteinExistence type="inferred from homology"/>
<protein>
    <recommendedName>
        <fullName evidence="11">Cytochrome b2, mitochondrial</fullName>
    </recommendedName>
</protein>
<evidence type="ECO:0000256" key="3">
    <source>
        <dbReference type="ARBA" id="ARBA00022723"/>
    </source>
</evidence>
<evidence type="ECO:0000256" key="2">
    <source>
        <dbReference type="ARBA" id="ARBA00022617"/>
    </source>
</evidence>
<evidence type="ECO:0000256" key="4">
    <source>
        <dbReference type="ARBA" id="ARBA00023002"/>
    </source>
</evidence>
<gene>
    <name evidence="9" type="ORF">PICMEDRAFT_26840</name>
</gene>
<comment type="similarity">
    <text evidence="6">Belongs to the cytochrome b5 family.</text>
</comment>
<dbReference type="GO" id="GO:0004460">
    <property type="term" value="F:L-lactate dehydrogenase (cytochrome) activity"/>
    <property type="evidence" value="ECO:0007669"/>
    <property type="project" value="TreeGrafter"/>
</dbReference>
<dbReference type="PRINTS" id="PR00363">
    <property type="entry name" value="CYTOCHROMEB5"/>
</dbReference>
<dbReference type="Proteomes" id="UP000094455">
    <property type="component" value="Unassembled WGS sequence"/>
</dbReference>
<keyword evidence="4" id="KW-0560">Oxidoreductase</keyword>
<dbReference type="PANTHER" id="PTHR10578:SF148">
    <property type="entry name" value="L-LACTATE DEHYDROGENASE (CYTOCHROME)"/>
    <property type="match status" value="1"/>
</dbReference>
<evidence type="ECO:0000256" key="5">
    <source>
        <dbReference type="ARBA" id="ARBA00023004"/>
    </source>
</evidence>
<dbReference type="InterPro" id="IPR037396">
    <property type="entry name" value="FMN_HAD"/>
</dbReference>
<dbReference type="AlphaFoldDB" id="A0A1E3NQ29"/>
<feature type="non-terminal residue" evidence="9">
    <location>
        <position position="1"/>
    </location>
</feature>
<dbReference type="PROSITE" id="PS51349">
    <property type="entry name" value="FMN_HYDROXY_ACID_DH_2"/>
    <property type="match status" value="1"/>
</dbReference>
<dbReference type="GO" id="GO:0046872">
    <property type="term" value="F:metal ion binding"/>
    <property type="evidence" value="ECO:0007669"/>
    <property type="project" value="UniProtKB-UniRule"/>
</dbReference>
<dbReference type="InterPro" id="IPR013785">
    <property type="entry name" value="Aldolase_TIM"/>
</dbReference>
<dbReference type="GeneID" id="30179152"/>
<dbReference type="SUPFAM" id="SSF55856">
    <property type="entry name" value="Cytochrome b5-like heme/steroid binding domain"/>
    <property type="match status" value="1"/>
</dbReference>
<dbReference type="InterPro" id="IPR001199">
    <property type="entry name" value="Cyt_B5-like_heme/steroid-bd"/>
</dbReference>
<dbReference type="Pfam" id="PF01070">
    <property type="entry name" value="FMN_dh"/>
    <property type="match status" value="1"/>
</dbReference>
<dbReference type="PROSITE" id="PS00191">
    <property type="entry name" value="CYTOCHROME_B5_1"/>
    <property type="match status" value="1"/>
</dbReference>
<reference evidence="9 10" key="1">
    <citation type="journal article" date="2016" name="Proc. Natl. Acad. Sci. U.S.A.">
        <title>Comparative genomics of biotechnologically important yeasts.</title>
        <authorList>
            <person name="Riley R."/>
            <person name="Haridas S."/>
            <person name="Wolfe K.H."/>
            <person name="Lopes M.R."/>
            <person name="Hittinger C.T."/>
            <person name="Goeker M."/>
            <person name="Salamov A.A."/>
            <person name="Wisecaver J.H."/>
            <person name="Long T.M."/>
            <person name="Calvey C.H."/>
            <person name="Aerts A.L."/>
            <person name="Barry K.W."/>
            <person name="Choi C."/>
            <person name="Clum A."/>
            <person name="Coughlan A.Y."/>
            <person name="Deshpande S."/>
            <person name="Douglass A.P."/>
            <person name="Hanson S.J."/>
            <person name="Klenk H.-P."/>
            <person name="LaButti K.M."/>
            <person name="Lapidus A."/>
            <person name="Lindquist E.A."/>
            <person name="Lipzen A.M."/>
            <person name="Meier-Kolthoff J.P."/>
            <person name="Ohm R.A."/>
            <person name="Otillar R.P."/>
            <person name="Pangilinan J.L."/>
            <person name="Peng Y."/>
            <person name="Rokas A."/>
            <person name="Rosa C.A."/>
            <person name="Scheuner C."/>
            <person name="Sibirny A.A."/>
            <person name="Slot J.C."/>
            <person name="Stielow J.B."/>
            <person name="Sun H."/>
            <person name="Kurtzman C.P."/>
            <person name="Blackwell M."/>
            <person name="Grigoriev I.V."/>
            <person name="Jeffries T.W."/>
        </authorList>
    </citation>
    <scope>NUCLEOTIDE SEQUENCE [LARGE SCALE GENOMIC DNA]</scope>
    <source>
        <strain evidence="9 10">NRRL Y-2026</strain>
    </source>
</reference>
<keyword evidence="2 6" id="KW-0349">Heme</keyword>
<evidence type="ECO:0000256" key="1">
    <source>
        <dbReference type="ARBA" id="ARBA00001917"/>
    </source>
</evidence>
<organism evidence="9 10">
    <name type="scientific">Pichia membranifaciens NRRL Y-2026</name>
    <dbReference type="NCBI Taxonomy" id="763406"/>
    <lineage>
        <taxon>Eukaryota</taxon>
        <taxon>Fungi</taxon>
        <taxon>Dikarya</taxon>
        <taxon>Ascomycota</taxon>
        <taxon>Saccharomycotina</taxon>
        <taxon>Pichiomycetes</taxon>
        <taxon>Pichiales</taxon>
        <taxon>Pichiaceae</taxon>
        <taxon>Pichia</taxon>
    </lineage>
</organism>